<proteinExistence type="predicted"/>
<evidence type="ECO:0000256" key="1">
    <source>
        <dbReference type="ARBA" id="ARBA00022741"/>
    </source>
</evidence>
<dbReference type="PROSITE" id="PS51421">
    <property type="entry name" value="RAS"/>
    <property type="match status" value="1"/>
</dbReference>
<dbReference type="PROSITE" id="PS51419">
    <property type="entry name" value="RAB"/>
    <property type="match status" value="1"/>
</dbReference>
<dbReference type="InterPro" id="IPR001806">
    <property type="entry name" value="Small_GTPase"/>
</dbReference>
<accession>A0A1R2D352</accession>
<dbReference type="InterPro" id="IPR005225">
    <property type="entry name" value="Small_GTP-bd"/>
</dbReference>
<sequence>MANERNSLSDCCDYPIIKILILGDQAVGKTSLMLRFISDNFIENHLNTLGIDFKTKNIKHKEHDYQLQIWDSAGQERFKNITRTYYKKASAIIIAFDSTSIKSFEDVQNWIQNISNEVGNKIPLAIAATKCDIEYPENVIKGKNFAKERKLKYFKTSSKIDRNVKEMFWYLIEESIKLKTIDYGSTHSLVLRSGTKKIRKSKCCN</sequence>
<dbReference type="SMART" id="SM00176">
    <property type="entry name" value="RAN"/>
    <property type="match status" value="1"/>
</dbReference>
<gene>
    <name evidence="3" type="ORF">SteCoe_759</name>
</gene>
<dbReference type="SMART" id="SM00175">
    <property type="entry name" value="RAB"/>
    <property type="match status" value="1"/>
</dbReference>
<dbReference type="PANTHER" id="PTHR47977">
    <property type="entry name" value="RAS-RELATED PROTEIN RAB"/>
    <property type="match status" value="1"/>
</dbReference>
<dbReference type="InterPro" id="IPR027417">
    <property type="entry name" value="P-loop_NTPase"/>
</dbReference>
<dbReference type="Gene3D" id="3.40.50.300">
    <property type="entry name" value="P-loop containing nucleotide triphosphate hydrolases"/>
    <property type="match status" value="1"/>
</dbReference>
<reference evidence="3 4" key="1">
    <citation type="submission" date="2016-11" db="EMBL/GenBank/DDBJ databases">
        <title>The macronuclear genome of Stentor coeruleus: a giant cell with tiny introns.</title>
        <authorList>
            <person name="Slabodnick M."/>
            <person name="Ruby J.G."/>
            <person name="Reiff S.B."/>
            <person name="Swart E.C."/>
            <person name="Gosai S."/>
            <person name="Prabakaran S."/>
            <person name="Witkowska E."/>
            <person name="Larue G.E."/>
            <person name="Fisher S."/>
            <person name="Freeman R.M."/>
            <person name="Gunawardena J."/>
            <person name="Chu W."/>
            <person name="Stover N.A."/>
            <person name="Gregory B.D."/>
            <person name="Nowacki M."/>
            <person name="Derisi J."/>
            <person name="Roy S.W."/>
            <person name="Marshall W.F."/>
            <person name="Sood P."/>
        </authorList>
    </citation>
    <scope>NUCLEOTIDE SEQUENCE [LARGE SCALE GENOMIC DNA]</scope>
    <source>
        <strain evidence="3">WM001</strain>
    </source>
</reference>
<evidence type="ECO:0000256" key="2">
    <source>
        <dbReference type="ARBA" id="ARBA00023134"/>
    </source>
</evidence>
<evidence type="ECO:0000313" key="3">
    <source>
        <dbReference type="EMBL" id="OMJ95699.1"/>
    </source>
</evidence>
<dbReference type="GO" id="GO:0003924">
    <property type="term" value="F:GTPase activity"/>
    <property type="evidence" value="ECO:0007669"/>
    <property type="project" value="InterPro"/>
</dbReference>
<dbReference type="Proteomes" id="UP000187209">
    <property type="component" value="Unassembled WGS sequence"/>
</dbReference>
<dbReference type="EMBL" id="MPUH01000008">
    <property type="protein sequence ID" value="OMJ95699.1"/>
    <property type="molecule type" value="Genomic_DNA"/>
</dbReference>
<dbReference type="NCBIfam" id="TIGR00231">
    <property type="entry name" value="small_GTP"/>
    <property type="match status" value="1"/>
</dbReference>
<comment type="caution">
    <text evidence="3">The sequence shown here is derived from an EMBL/GenBank/DDBJ whole genome shotgun (WGS) entry which is preliminary data.</text>
</comment>
<dbReference type="Pfam" id="PF00071">
    <property type="entry name" value="Ras"/>
    <property type="match status" value="1"/>
</dbReference>
<dbReference type="PRINTS" id="PR00449">
    <property type="entry name" value="RASTRNSFRMNG"/>
</dbReference>
<dbReference type="AlphaFoldDB" id="A0A1R2D352"/>
<keyword evidence="2" id="KW-0342">GTP-binding</keyword>
<dbReference type="CDD" id="cd00154">
    <property type="entry name" value="Rab"/>
    <property type="match status" value="1"/>
</dbReference>
<dbReference type="SUPFAM" id="SSF52540">
    <property type="entry name" value="P-loop containing nucleoside triphosphate hydrolases"/>
    <property type="match status" value="1"/>
</dbReference>
<protein>
    <submittedName>
        <fullName evidence="3">Uncharacterized protein</fullName>
    </submittedName>
</protein>
<name>A0A1R2D352_9CILI</name>
<dbReference type="FunFam" id="3.40.50.300:FF:000808">
    <property type="entry name" value="Small GTP-binding protein, putative"/>
    <property type="match status" value="1"/>
</dbReference>
<keyword evidence="1" id="KW-0547">Nucleotide-binding</keyword>
<dbReference type="GO" id="GO:0005525">
    <property type="term" value="F:GTP binding"/>
    <property type="evidence" value="ECO:0007669"/>
    <property type="project" value="UniProtKB-KW"/>
</dbReference>
<dbReference type="InterPro" id="IPR050227">
    <property type="entry name" value="Rab"/>
</dbReference>
<dbReference type="OrthoDB" id="8830751at2759"/>
<evidence type="ECO:0000313" key="4">
    <source>
        <dbReference type="Proteomes" id="UP000187209"/>
    </source>
</evidence>
<dbReference type="SMART" id="SM00174">
    <property type="entry name" value="RHO"/>
    <property type="match status" value="1"/>
</dbReference>
<organism evidence="3 4">
    <name type="scientific">Stentor coeruleus</name>
    <dbReference type="NCBI Taxonomy" id="5963"/>
    <lineage>
        <taxon>Eukaryota</taxon>
        <taxon>Sar</taxon>
        <taxon>Alveolata</taxon>
        <taxon>Ciliophora</taxon>
        <taxon>Postciliodesmatophora</taxon>
        <taxon>Heterotrichea</taxon>
        <taxon>Heterotrichida</taxon>
        <taxon>Stentoridae</taxon>
        <taxon>Stentor</taxon>
    </lineage>
</organism>
<keyword evidence="4" id="KW-1185">Reference proteome</keyword>
<dbReference type="SMART" id="SM00173">
    <property type="entry name" value="RAS"/>
    <property type="match status" value="1"/>
</dbReference>